<reference evidence="9 11" key="2">
    <citation type="submission" date="2018-03" db="EMBL/GenBank/DDBJ databases">
        <authorList>
            <person name="Fogelqvist J."/>
        </authorList>
    </citation>
    <scope>NUCLEOTIDE SEQUENCE [LARGE SCALE GENOMIC DNA]</scope>
</reference>
<dbReference type="InterPro" id="IPR036224">
    <property type="entry name" value="GINS_bundle-like_dom_sf"/>
</dbReference>
<proteinExistence type="inferred from homology"/>
<dbReference type="EMBL" id="CDSF01000099">
    <property type="protein sequence ID" value="CEP00221.1"/>
    <property type="molecule type" value="Genomic_DNA"/>
</dbReference>
<geneLocation type="mitochondrion" evidence="9"/>
<dbReference type="AlphaFoldDB" id="A0A0G4IYX3"/>
<evidence type="ECO:0000313" key="11">
    <source>
        <dbReference type="Proteomes" id="UP000290189"/>
    </source>
</evidence>
<dbReference type="CDD" id="cd11711">
    <property type="entry name" value="GINS_A_Sld5"/>
    <property type="match status" value="1"/>
</dbReference>
<dbReference type="Proteomes" id="UP000039324">
    <property type="component" value="Unassembled WGS sequence"/>
</dbReference>
<protein>
    <recommendedName>
        <fullName evidence="3">DNA replication complex GINS protein SLD5</fullName>
    </recommendedName>
</protein>
<dbReference type="OrthoDB" id="338231at2759"/>
<keyword evidence="4" id="KW-0235">DNA replication</keyword>
<dbReference type="STRING" id="37360.A0A0G4IYX3"/>
<dbReference type="GO" id="GO:0000811">
    <property type="term" value="C:GINS complex"/>
    <property type="evidence" value="ECO:0007669"/>
    <property type="project" value="TreeGrafter"/>
</dbReference>
<feature type="domain" description="DNA replication complex GINS protein SLD5 C-terminal" evidence="7">
    <location>
        <begin position="212"/>
        <end position="247"/>
    </location>
</feature>
<comment type="subcellular location">
    <subcellularLocation>
        <location evidence="1">Nucleus</location>
    </subcellularLocation>
</comment>
<dbReference type="InterPro" id="IPR031633">
    <property type="entry name" value="SLD5_C"/>
</dbReference>
<sequence length="396" mass="43473">MGDAADDLAVSSDLIDYAALLADAVGGGVGADDDRDDADDDDVRMACDGLRMAWINERCAPEILHFQGCIVDKLKARIDDLEELDAAQENAKGPAPISNQIRQLQVDRIRFMLAAYLRTRLQKANQRMRPSGGGRASTVAERVVQIERFAIQILLSNDYVSRLSQPEMEYAHRYVDLVGKHFNDSFLLSLPDWLSRLVDTDDESYKDMVPEPNLDAHVFLRITRPVGTFTIDNRNEDQVDLNPNDVILGSDADAATTNFGALGASPMHRFGFAAAPAVVSGGVRPLSAALPPETITVWYELVNRAGRLPGTSICSVTIPDDSTVDAMTKRIRDGTRLLADVDASFLRVSMHGRPLPHDALPKRCRNDPDYPFTVLVDTDAAFLPNHDDAAKDDAVE</sequence>
<accession>A0A0G4IYX3</accession>
<evidence type="ECO:0000256" key="2">
    <source>
        <dbReference type="ARBA" id="ARBA00008187"/>
    </source>
</evidence>
<dbReference type="Proteomes" id="UP000290189">
    <property type="component" value="Unassembled WGS sequence"/>
</dbReference>
<dbReference type="EMBL" id="OVEO01000006">
    <property type="protein sequence ID" value="SPQ96488.1"/>
    <property type="molecule type" value="Genomic_DNA"/>
</dbReference>
<dbReference type="PANTHER" id="PTHR21206">
    <property type="entry name" value="SLD5 PROTEIN"/>
    <property type="match status" value="1"/>
</dbReference>
<dbReference type="GO" id="GO:0000727">
    <property type="term" value="P:double-strand break repair via break-induced replication"/>
    <property type="evidence" value="ECO:0007669"/>
    <property type="project" value="TreeGrafter"/>
</dbReference>
<gene>
    <name evidence="8" type="ORF">PBRA_007955</name>
    <name evidence="9" type="ORF">PLBR_LOCUS3703</name>
</gene>
<evidence type="ECO:0000256" key="3">
    <source>
        <dbReference type="ARBA" id="ARBA00014804"/>
    </source>
</evidence>
<dbReference type="PANTHER" id="PTHR21206:SF0">
    <property type="entry name" value="DNA REPLICATION COMPLEX GINS PROTEIN SLD5"/>
    <property type="match status" value="1"/>
</dbReference>
<evidence type="ECO:0000256" key="5">
    <source>
        <dbReference type="ARBA" id="ARBA00023242"/>
    </source>
</evidence>
<evidence type="ECO:0000313" key="10">
    <source>
        <dbReference type="Proteomes" id="UP000039324"/>
    </source>
</evidence>
<dbReference type="SUPFAM" id="SSF158573">
    <property type="entry name" value="GINS helical bundle-like"/>
    <property type="match status" value="2"/>
</dbReference>
<evidence type="ECO:0000313" key="9">
    <source>
        <dbReference type="EMBL" id="SPQ96488.1"/>
    </source>
</evidence>
<dbReference type="InterPro" id="IPR008591">
    <property type="entry name" value="GINS_Sld5"/>
</dbReference>
<dbReference type="Gene3D" id="1.20.58.1030">
    <property type="match status" value="2"/>
</dbReference>
<feature type="domain" description="GINS subunit" evidence="6">
    <location>
        <begin position="98"/>
        <end position="185"/>
    </location>
</feature>
<dbReference type="Pfam" id="PF16922">
    <property type="entry name" value="SLD5_C"/>
    <property type="match status" value="1"/>
</dbReference>
<evidence type="ECO:0000256" key="4">
    <source>
        <dbReference type="ARBA" id="ARBA00022705"/>
    </source>
</evidence>
<dbReference type="GO" id="GO:0006261">
    <property type="term" value="P:DNA-templated DNA replication"/>
    <property type="evidence" value="ECO:0007669"/>
    <property type="project" value="InterPro"/>
</dbReference>
<evidence type="ECO:0000256" key="1">
    <source>
        <dbReference type="ARBA" id="ARBA00004123"/>
    </source>
</evidence>
<evidence type="ECO:0000313" key="8">
    <source>
        <dbReference type="EMBL" id="CEP00221.1"/>
    </source>
</evidence>
<comment type="similarity">
    <text evidence="2">Belongs to the GINS4/SLD5 family.</text>
</comment>
<keyword evidence="5" id="KW-0539">Nucleus</keyword>
<organism evidence="8 10">
    <name type="scientific">Plasmodiophora brassicae</name>
    <name type="common">Clubroot disease agent</name>
    <dbReference type="NCBI Taxonomy" id="37360"/>
    <lineage>
        <taxon>Eukaryota</taxon>
        <taxon>Sar</taxon>
        <taxon>Rhizaria</taxon>
        <taxon>Endomyxa</taxon>
        <taxon>Phytomyxea</taxon>
        <taxon>Plasmodiophorida</taxon>
        <taxon>Plasmodiophoridae</taxon>
        <taxon>Plasmodiophora</taxon>
    </lineage>
</organism>
<evidence type="ECO:0000259" key="6">
    <source>
        <dbReference type="Pfam" id="PF05916"/>
    </source>
</evidence>
<evidence type="ECO:0000259" key="7">
    <source>
        <dbReference type="Pfam" id="PF16922"/>
    </source>
</evidence>
<reference evidence="8 10" key="1">
    <citation type="submission" date="2015-02" db="EMBL/GenBank/DDBJ databases">
        <authorList>
            <person name="Chooi Y.-H."/>
        </authorList>
    </citation>
    <scope>NUCLEOTIDE SEQUENCE [LARGE SCALE GENOMIC DNA]</scope>
    <source>
        <strain evidence="8">E3</strain>
    </source>
</reference>
<name>A0A0G4IYX3_PLABS</name>
<dbReference type="InterPro" id="IPR038749">
    <property type="entry name" value="Sld5_GINS_A"/>
</dbReference>
<keyword evidence="9" id="KW-0496">Mitochondrion</keyword>
<dbReference type="Pfam" id="PF05916">
    <property type="entry name" value="Sld5"/>
    <property type="match status" value="1"/>
</dbReference>
<keyword evidence="10" id="KW-1185">Reference proteome</keyword>
<dbReference type="InterPro" id="IPR021151">
    <property type="entry name" value="GINS_A"/>
</dbReference>